<dbReference type="EMBL" id="JANCLU010000014">
    <property type="protein sequence ID" value="MCP8939819.1"/>
    <property type="molecule type" value="Genomic_DNA"/>
</dbReference>
<feature type="domain" description="ABC3 transporter permease C-terminal" evidence="7">
    <location>
        <begin position="748"/>
        <end position="860"/>
    </location>
</feature>
<feature type="transmembrane region" description="Helical" evidence="6">
    <location>
        <begin position="284"/>
        <end position="308"/>
    </location>
</feature>
<keyword evidence="5 6" id="KW-0472">Membrane</keyword>
<feature type="transmembrane region" description="Helical" evidence="6">
    <location>
        <begin position="787"/>
        <end position="818"/>
    </location>
</feature>
<dbReference type="PANTHER" id="PTHR30287">
    <property type="entry name" value="MEMBRANE COMPONENT OF PREDICTED ABC SUPERFAMILY METABOLITE UPTAKE TRANSPORTER"/>
    <property type="match status" value="1"/>
</dbReference>
<dbReference type="InterPro" id="IPR038766">
    <property type="entry name" value="Membrane_comp_ABC_pdt"/>
</dbReference>
<dbReference type="Proteomes" id="UP001205890">
    <property type="component" value="Unassembled WGS sequence"/>
</dbReference>
<reference evidence="8 9" key="1">
    <citation type="submission" date="2022-07" db="EMBL/GenBank/DDBJ databases">
        <authorList>
            <person name="Li W.-J."/>
            <person name="Deng Q.-Q."/>
        </authorList>
    </citation>
    <scope>NUCLEOTIDE SEQUENCE [LARGE SCALE GENOMIC DNA]</scope>
    <source>
        <strain evidence="8 9">SYSU M60028</strain>
    </source>
</reference>
<feature type="domain" description="ABC3 transporter permease C-terminal" evidence="7">
    <location>
        <begin position="288"/>
        <end position="399"/>
    </location>
</feature>
<keyword evidence="9" id="KW-1185">Reference proteome</keyword>
<feature type="transmembrane region" description="Helical" evidence="6">
    <location>
        <begin position="451"/>
        <end position="476"/>
    </location>
</feature>
<keyword evidence="4 6" id="KW-1133">Transmembrane helix</keyword>
<feature type="transmembrane region" description="Helical" evidence="6">
    <location>
        <begin position="497"/>
        <end position="520"/>
    </location>
</feature>
<evidence type="ECO:0000259" key="7">
    <source>
        <dbReference type="Pfam" id="PF02687"/>
    </source>
</evidence>
<dbReference type="Pfam" id="PF02687">
    <property type="entry name" value="FtsX"/>
    <property type="match status" value="2"/>
</dbReference>
<comment type="caution">
    <text evidence="8">The sequence shown here is derived from an EMBL/GenBank/DDBJ whole genome shotgun (WGS) entry which is preliminary data.</text>
</comment>
<evidence type="ECO:0000256" key="2">
    <source>
        <dbReference type="ARBA" id="ARBA00022475"/>
    </source>
</evidence>
<evidence type="ECO:0000256" key="1">
    <source>
        <dbReference type="ARBA" id="ARBA00004651"/>
    </source>
</evidence>
<feature type="transmembrane region" description="Helical" evidence="6">
    <location>
        <begin position="328"/>
        <end position="359"/>
    </location>
</feature>
<feature type="transmembrane region" description="Helical" evidence="6">
    <location>
        <begin position="427"/>
        <end position="445"/>
    </location>
</feature>
<evidence type="ECO:0000256" key="3">
    <source>
        <dbReference type="ARBA" id="ARBA00022692"/>
    </source>
</evidence>
<dbReference type="RefSeq" id="WP_254743793.1">
    <property type="nucleotide sequence ID" value="NZ_JANCLU010000014.1"/>
</dbReference>
<accession>A0ABT1LEG1</accession>
<evidence type="ECO:0000256" key="6">
    <source>
        <dbReference type="SAM" id="Phobius"/>
    </source>
</evidence>
<feature type="transmembrane region" description="Helical" evidence="6">
    <location>
        <begin position="41"/>
        <end position="62"/>
    </location>
</feature>
<feature type="transmembrane region" description="Helical" evidence="6">
    <location>
        <begin position="746"/>
        <end position="766"/>
    </location>
</feature>
<dbReference type="InterPro" id="IPR003838">
    <property type="entry name" value="ABC3_permease_C"/>
</dbReference>
<dbReference type="PANTHER" id="PTHR30287:SF1">
    <property type="entry name" value="INNER MEMBRANE PROTEIN"/>
    <property type="match status" value="1"/>
</dbReference>
<gene>
    <name evidence="8" type="ORF">NK718_14920</name>
</gene>
<evidence type="ECO:0000256" key="4">
    <source>
        <dbReference type="ARBA" id="ARBA00022989"/>
    </source>
</evidence>
<evidence type="ECO:0000256" key="5">
    <source>
        <dbReference type="ARBA" id="ARBA00023136"/>
    </source>
</evidence>
<evidence type="ECO:0000313" key="9">
    <source>
        <dbReference type="Proteomes" id="UP001205890"/>
    </source>
</evidence>
<proteinExistence type="predicted"/>
<organism evidence="8 9">
    <name type="scientific">Alsobacter ponti</name>
    <dbReference type="NCBI Taxonomy" id="2962936"/>
    <lineage>
        <taxon>Bacteria</taxon>
        <taxon>Pseudomonadati</taxon>
        <taxon>Pseudomonadota</taxon>
        <taxon>Alphaproteobacteria</taxon>
        <taxon>Hyphomicrobiales</taxon>
        <taxon>Alsobacteraceae</taxon>
        <taxon>Alsobacter</taxon>
    </lineage>
</organism>
<keyword evidence="2" id="KW-1003">Cell membrane</keyword>
<comment type="subcellular location">
    <subcellularLocation>
        <location evidence="1">Cell membrane</location>
        <topology evidence="1">Multi-pass membrane protein</topology>
    </subcellularLocation>
</comment>
<keyword evidence="3 6" id="KW-0812">Transmembrane</keyword>
<feature type="transmembrane region" description="Helical" evidence="6">
    <location>
        <begin position="830"/>
        <end position="856"/>
    </location>
</feature>
<sequence length="867" mass="90543">MSDTIAPGGARAAAPAPDAVSTLAVTLRFALRNLRGGVRGFGVFLACIALGVASIAGVGSVARSLSDGLASQGRLILGGDVAASLLQREATPEELAFLRARGQVSSVATLRSMVRTADARTALVEPKAVDPAAYPAIGSLAVEPPLSNDQLFAPRDGVWGAAADQTLFSRLDLKPGDRVKIGEAEVELRAVLLSEPDKLVAGIGFGPRLLLSQDALRASGLLAPGSLVRWTYRLTLPPGEADDAGLARFIEAVRVGLPDSGFETRSRVNAAPQFQRNIERFAQFLTLVGLAALVVGGVGVANAVSAYVERRRASMATLKSLGATGGRVFAISLVEIMVLAALGTLIGLAVGAALPYVASATAGALLPTPIEPHVYLRELAQGALYGLLTALSFALWPLGRAHDVPVSALFRDQVDPDSHGPRWRYRIMVGLAVAALAGSAVWLSFDRRIALAAVIGTAGSFVLLRLVAVSLMALAARVPRPRRTELRMAVANIHRPGALTPSLVLSLGLGVTLLVTLALIDSTIRSQLERSIPARAPSFFFLDVPSGEAQRFDAFLAREAPDAKLERVPMMRGRVTALKGVPVAEVKAAENAAWVLEGDRGITFSATPPEGSTVVEGAWWPADYAGKPLVSFDAELAHGLGLGIGDAVTVNVLGRNITATVANLRRVEWQTLGINFVMVFSPNSFAGAPHTNLATLAFPGGQDAAREGRLAGAAGREFPNVTTVRVKDALDAINEVVAQLAVAIRGASSVALVAAVLVLGGALAAGHRSRVYDAVVLKTLGATRMRLLAAFLLEYGLLGLASAVFGALAGAGAAWWVLTRVMRLGFEWHFAGPLAIAVSAIAVTIVLGLVGTWRILGQKPAPYLRNL</sequence>
<protein>
    <submittedName>
        <fullName evidence="8">FtsX-like permease family protein</fullName>
    </submittedName>
</protein>
<name>A0ABT1LEG1_9HYPH</name>
<evidence type="ECO:0000313" key="8">
    <source>
        <dbReference type="EMBL" id="MCP8939819.1"/>
    </source>
</evidence>